<accession>A0AAV0EQJ8</accession>
<evidence type="ECO:0000259" key="9">
    <source>
        <dbReference type="PROSITE" id="PS50808"/>
    </source>
</evidence>
<dbReference type="Pfam" id="PF05699">
    <property type="entry name" value="Dimer_Tnp_hAT"/>
    <property type="match status" value="1"/>
</dbReference>
<dbReference type="SUPFAM" id="SSF53098">
    <property type="entry name" value="Ribonuclease H-like"/>
    <property type="match status" value="1"/>
</dbReference>
<dbReference type="GO" id="GO:0046983">
    <property type="term" value="F:protein dimerization activity"/>
    <property type="evidence" value="ECO:0007669"/>
    <property type="project" value="InterPro"/>
</dbReference>
<dbReference type="Proteomes" id="UP001152523">
    <property type="component" value="Unassembled WGS sequence"/>
</dbReference>
<keyword evidence="6" id="KW-0539">Nucleus</keyword>
<dbReference type="InterPro" id="IPR003656">
    <property type="entry name" value="Znf_BED"/>
</dbReference>
<evidence type="ECO:0000256" key="3">
    <source>
        <dbReference type="ARBA" id="ARBA00022771"/>
    </source>
</evidence>
<evidence type="ECO:0000256" key="5">
    <source>
        <dbReference type="ARBA" id="ARBA00023125"/>
    </source>
</evidence>
<dbReference type="GO" id="GO:0008270">
    <property type="term" value="F:zinc ion binding"/>
    <property type="evidence" value="ECO:0007669"/>
    <property type="project" value="UniProtKB-KW"/>
</dbReference>
<dbReference type="PANTHER" id="PTHR32166:SF122">
    <property type="entry name" value="OS09G0499600 PROTEIN"/>
    <property type="match status" value="1"/>
</dbReference>
<evidence type="ECO:0000256" key="2">
    <source>
        <dbReference type="ARBA" id="ARBA00022723"/>
    </source>
</evidence>
<dbReference type="PANTHER" id="PTHR32166">
    <property type="entry name" value="OSJNBA0013A04.12 PROTEIN"/>
    <property type="match status" value="1"/>
</dbReference>
<evidence type="ECO:0000313" key="10">
    <source>
        <dbReference type="EMBL" id="CAH9125516.1"/>
    </source>
</evidence>
<feature type="domain" description="BED-type" evidence="9">
    <location>
        <begin position="23"/>
        <end position="79"/>
    </location>
</feature>
<evidence type="ECO:0000256" key="6">
    <source>
        <dbReference type="ARBA" id="ARBA00023242"/>
    </source>
</evidence>
<organism evidence="10 11">
    <name type="scientific">Cuscuta epithymum</name>
    <dbReference type="NCBI Taxonomy" id="186058"/>
    <lineage>
        <taxon>Eukaryota</taxon>
        <taxon>Viridiplantae</taxon>
        <taxon>Streptophyta</taxon>
        <taxon>Embryophyta</taxon>
        <taxon>Tracheophyta</taxon>
        <taxon>Spermatophyta</taxon>
        <taxon>Magnoliopsida</taxon>
        <taxon>eudicotyledons</taxon>
        <taxon>Gunneridae</taxon>
        <taxon>Pentapetalae</taxon>
        <taxon>asterids</taxon>
        <taxon>lamiids</taxon>
        <taxon>Solanales</taxon>
        <taxon>Convolvulaceae</taxon>
        <taxon>Cuscuteae</taxon>
        <taxon>Cuscuta</taxon>
        <taxon>Cuscuta subgen. Cuscuta</taxon>
    </lineage>
</organism>
<keyword evidence="5" id="KW-0238">DNA-binding</keyword>
<dbReference type="InterPro" id="IPR012337">
    <property type="entry name" value="RNaseH-like_sf"/>
</dbReference>
<dbReference type="InterPro" id="IPR008906">
    <property type="entry name" value="HATC_C_dom"/>
</dbReference>
<dbReference type="AlphaFoldDB" id="A0AAV0EQJ8"/>
<comment type="caution">
    <text evidence="10">The sequence shown here is derived from an EMBL/GenBank/DDBJ whole genome shotgun (WGS) entry which is preliminary data.</text>
</comment>
<feature type="region of interest" description="Disordered" evidence="8">
    <location>
        <begin position="93"/>
        <end position="118"/>
    </location>
</feature>
<reference evidence="10" key="1">
    <citation type="submission" date="2022-07" db="EMBL/GenBank/DDBJ databases">
        <authorList>
            <person name="Macas J."/>
            <person name="Novak P."/>
            <person name="Neumann P."/>
        </authorList>
    </citation>
    <scope>NUCLEOTIDE SEQUENCE</scope>
</reference>
<evidence type="ECO:0000256" key="1">
    <source>
        <dbReference type="ARBA" id="ARBA00004123"/>
    </source>
</evidence>
<sequence length="616" mass="70468">MSSIPTSAAAMSSKVVAKNAPGQKSDIAWKHSHSVDGSNRKLQCNYCSKVFSGGPFRMKHHLAGTQKDVAACNAVSDEVKQLMWDLVVTDKVKKHSERDDDDEDAHTGEKRKLNQVEGQSSNACFNSFKKKGVTTQATINTMYKKNLREDACQAICRFFYNNAIAFNAARSEEFFNMCELIAKHGPGFKPPSYHEIRVKYLKQEVDLTEAVVKEHREEWKKTGCTIMSDGWSDTKKRTLINFLVNSPKGTVFLKSIDASDIVKSSDKIFKMLDDVVEDVGEENVIQIVTDNATNYKAAGELLMQKRKRLYWTPCAAHCIDLMLEDYEKKIPVHGETIPKGRRITTFIYSRTPLISLLHHYTNNRDLVRPGMTRFATSYLTLGCLHEKKGALIRMFTSRAWKSTRYAKTSDGKFVEDIILDKEFWKNIVTCLKAALPLIEVLRLVDSDEKPAMGFIYEAMDRAKEKIQSAFNNVRKSYLPLWNVVDERWDKQLHRPLHAAGYYLNPQMQYSPNFKADFEVKKGLYDCITRMVADVEVQAKIDIQLDDFKKRANLFGTPLARKTLDKKSPSDWWESYGDEYPELQKFAIQVLSLTCSSSGCERNWSAFEMVCIIIFFF</sequence>
<gene>
    <name evidence="10" type="ORF">CEPIT_LOCUS26821</name>
</gene>
<keyword evidence="4" id="KW-0862">Zinc</keyword>
<dbReference type="GO" id="GO:0005634">
    <property type="term" value="C:nucleus"/>
    <property type="evidence" value="ECO:0007669"/>
    <property type="project" value="UniProtKB-SubCell"/>
</dbReference>
<evidence type="ECO:0000313" key="11">
    <source>
        <dbReference type="Proteomes" id="UP001152523"/>
    </source>
</evidence>
<dbReference type="EMBL" id="CAMAPF010000938">
    <property type="protein sequence ID" value="CAH9125516.1"/>
    <property type="molecule type" value="Genomic_DNA"/>
</dbReference>
<dbReference type="Pfam" id="PF04937">
    <property type="entry name" value="DUF659"/>
    <property type="match status" value="1"/>
</dbReference>
<dbReference type="InterPro" id="IPR007021">
    <property type="entry name" value="DUF659"/>
</dbReference>
<evidence type="ECO:0000256" key="4">
    <source>
        <dbReference type="ARBA" id="ARBA00022833"/>
    </source>
</evidence>
<protein>
    <recommendedName>
        <fullName evidence="9">BED-type domain-containing protein</fullName>
    </recommendedName>
</protein>
<keyword evidence="2" id="KW-0479">Metal-binding</keyword>
<evidence type="ECO:0000256" key="7">
    <source>
        <dbReference type="PROSITE-ProRule" id="PRU00027"/>
    </source>
</evidence>
<keyword evidence="11" id="KW-1185">Reference proteome</keyword>
<evidence type="ECO:0000256" key="8">
    <source>
        <dbReference type="SAM" id="MobiDB-lite"/>
    </source>
</evidence>
<dbReference type="GO" id="GO:0003677">
    <property type="term" value="F:DNA binding"/>
    <property type="evidence" value="ECO:0007669"/>
    <property type="project" value="UniProtKB-KW"/>
</dbReference>
<keyword evidence="3 7" id="KW-0863">Zinc-finger</keyword>
<proteinExistence type="predicted"/>
<name>A0AAV0EQJ8_9ASTE</name>
<feature type="compositionally biased region" description="Basic and acidic residues" evidence="8">
    <location>
        <begin position="105"/>
        <end position="114"/>
    </location>
</feature>
<comment type="subcellular location">
    <subcellularLocation>
        <location evidence="1">Nucleus</location>
    </subcellularLocation>
</comment>
<dbReference type="PROSITE" id="PS50808">
    <property type="entry name" value="ZF_BED"/>
    <property type="match status" value="1"/>
</dbReference>